<evidence type="ECO:0000256" key="2">
    <source>
        <dbReference type="ARBA" id="ARBA00006175"/>
    </source>
</evidence>
<evidence type="ECO:0000256" key="6">
    <source>
        <dbReference type="ARBA" id="ARBA00022989"/>
    </source>
</evidence>
<accession>A0A075MS88</accession>
<name>A0A075MS88_9ARCH</name>
<dbReference type="AlphaFoldDB" id="A0A075MS88"/>
<evidence type="ECO:0000313" key="10">
    <source>
        <dbReference type="Proteomes" id="UP000028194"/>
    </source>
</evidence>
<keyword evidence="6 8" id="KW-1133">Transmembrane helix</keyword>
<evidence type="ECO:0000256" key="7">
    <source>
        <dbReference type="ARBA" id="ARBA00023136"/>
    </source>
</evidence>
<dbReference type="eggNOG" id="arCOG04431">
    <property type="taxonomic scope" value="Archaea"/>
</dbReference>
<evidence type="ECO:0000256" key="4">
    <source>
        <dbReference type="ARBA" id="ARBA00022475"/>
    </source>
</evidence>
<keyword evidence="7 8" id="KW-0472">Membrane</keyword>
<comment type="similarity">
    <text evidence="2">Belongs to the MIP/aquaporin (TC 1.A.8) family.</text>
</comment>
<dbReference type="OrthoDB" id="36050at2157"/>
<gene>
    <name evidence="9" type="ORF">NTE_01609</name>
</gene>
<keyword evidence="3" id="KW-0813">Transport</keyword>
<dbReference type="GO" id="GO:0015267">
    <property type="term" value="F:channel activity"/>
    <property type="evidence" value="ECO:0007669"/>
    <property type="project" value="InterPro"/>
</dbReference>
<dbReference type="InterPro" id="IPR022357">
    <property type="entry name" value="MIP_CS"/>
</dbReference>
<evidence type="ECO:0000256" key="3">
    <source>
        <dbReference type="ARBA" id="ARBA00022448"/>
    </source>
</evidence>
<dbReference type="PRINTS" id="PR00783">
    <property type="entry name" value="MINTRINSICP"/>
</dbReference>
<feature type="transmembrane region" description="Helical" evidence="8">
    <location>
        <begin position="40"/>
        <end position="59"/>
    </location>
</feature>
<dbReference type="NCBIfam" id="TIGR00861">
    <property type="entry name" value="MIP"/>
    <property type="match status" value="1"/>
</dbReference>
<evidence type="ECO:0000313" key="9">
    <source>
        <dbReference type="EMBL" id="AIF83672.1"/>
    </source>
</evidence>
<dbReference type="PROSITE" id="PS00221">
    <property type="entry name" value="MIP"/>
    <property type="match status" value="1"/>
</dbReference>
<feature type="transmembrane region" description="Helical" evidence="8">
    <location>
        <begin position="205"/>
        <end position="226"/>
    </location>
</feature>
<dbReference type="Pfam" id="PF00230">
    <property type="entry name" value="MIP"/>
    <property type="match status" value="1"/>
</dbReference>
<comment type="subcellular location">
    <subcellularLocation>
        <location evidence="1">Cell membrane</location>
        <topology evidence="1">Multi-pass membrane protein</topology>
    </subcellularLocation>
</comment>
<keyword evidence="10" id="KW-1185">Reference proteome</keyword>
<protein>
    <submittedName>
        <fullName evidence="9">MIP family channel protein</fullName>
    </submittedName>
</protein>
<evidence type="ECO:0000256" key="1">
    <source>
        <dbReference type="ARBA" id="ARBA00004651"/>
    </source>
</evidence>
<dbReference type="PANTHER" id="PTHR19139:SF199">
    <property type="entry name" value="MIP17260P"/>
    <property type="match status" value="1"/>
</dbReference>
<sequence>MVNPRAWLAEAIGTYALVFFGPLAITIAIAMFGLSMGPDALLIISFAHGAVIGLMVYVFGHVSGTHINPAVTIAMMATRRINVKDGAAYIAFQLIGAVAASATLAAIIPTYASQVNYGVQGGPSEFLNNSAASGFAVEAILTFFLLTTIFMVAVHKKAAAGFAGIAIGGMIFLLHLVGVPLTGASMNPARTFGPALVSGHWDFHWIYWAGPIVGALVAAFIMNYIFVKKAEKEETEAPRAEKAL</sequence>
<dbReference type="InterPro" id="IPR000425">
    <property type="entry name" value="MIP"/>
</dbReference>
<dbReference type="Proteomes" id="UP000028194">
    <property type="component" value="Chromosome"/>
</dbReference>
<feature type="transmembrane region" description="Helical" evidence="8">
    <location>
        <begin position="86"/>
        <end position="112"/>
    </location>
</feature>
<proteinExistence type="inferred from homology"/>
<feature type="transmembrane region" description="Helical" evidence="8">
    <location>
        <begin position="161"/>
        <end position="185"/>
    </location>
</feature>
<dbReference type="SUPFAM" id="SSF81338">
    <property type="entry name" value="Aquaporin-like"/>
    <property type="match status" value="1"/>
</dbReference>
<dbReference type="InterPro" id="IPR023271">
    <property type="entry name" value="Aquaporin-like"/>
</dbReference>
<organism evidence="9 10">
    <name type="scientific">Candidatus Nitrososphaera evergladensis SR1</name>
    <dbReference type="NCBI Taxonomy" id="1459636"/>
    <lineage>
        <taxon>Archaea</taxon>
        <taxon>Nitrososphaerota</taxon>
        <taxon>Nitrososphaeria</taxon>
        <taxon>Nitrososphaerales</taxon>
        <taxon>Nitrososphaeraceae</taxon>
        <taxon>Nitrososphaera</taxon>
    </lineage>
</organism>
<keyword evidence="5 8" id="KW-0812">Transmembrane</keyword>
<feature type="transmembrane region" description="Helical" evidence="8">
    <location>
        <begin position="132"/>
        <end position="154"/>
    </location>
</feature>
<dbReference type="GeneID" id="41597387"/>
<dbReference type="InterPro" id="IPR034294">
    <property type="entry name" value="Aquaporin_transptr"/>
</dbReference>
<dbReference type="RefSeq" id="WP_148700400.1">
    <property type="nucleotide sequence ID" value="NZ_CP007174.1"/>
</dbReference>
<evidence type="ECO:0000256" key="5">
    <source>
        <dbReference type="ARBA" id="ARBA00022692"/>
    </source>
</evidence>
<keyword evidence="4" id="KW-1003">Cell membrane</keyword>
<reference evidence="9 10" key="1">
    <citation type="journal article" date="2014" name="PLoS ONE">
        <title>Genome Sequence of Candidatus Nitrososphaera evergladensis from Group I.1b Enriched from Everglades Soil Reveals Novel Genomic Features of the Ammonia-Oxidizing Archaea.</title>
        <authorList>
            <person name="Zhalnina K.V."/>
            <person name="Dias R."/>
            <person name="Leonard M.T."/>
            <person name="Dorr de Quadros P."/>
            <person name="Camargo F.A."/>
            <person name="Drew J.C."/>
            <person name="Farmerie W.G."/>
            <person name="Daroub S.H."/>
            <person name="Triplett E.W."/>
        </authorList>
    </citation>
    <scope>NUCLEOTIDE SEQUENCE [LARGE SCALE GENOMIC DNA]</scope>
    <source>
        <strain evidence="9 10">SR1</strain>
    </source>
</reference>
<dbReference type="GO" id="GO:0005886">
    <property type="term" value="C:plasma membrane"/>
    <property type="evidence" value="ECO:0007669"/>
    <property type="project" value="UniProtKB-SubCell"/>
</dbReference>
<dbReference type="HOGENOM" id="CLU_020019_3_4_2"/>
<dbReference type="EMBL" id="CP007174">
    <property type="protein sequence ID" value="AIF83672.1"/>
    <property type="molecule type" value="Genomic_DNA"/>
</dbReference>
<dbReference type="STRING" id="1459636.NTE_01609"/>
<dbReference type="Gene3D" id="1.20.1080.10">
    <property type="entry name" value="Glycerol uptake facilitator protein"/>
    <property type="match status" value="1"/>
</dbReference>
<dbReference type="PANTHER" id="PTHR19139">
    <property type="entry name" value="AQUAPORIN TRANSPORTER"/>
    <property type="match status" value="1"/>
</dbReference>
<dbReference type="KEGG" id="nev:NTE_01609"/>
<evidence type="ECO:0000256" key="8">
    <source>
        <dbReference type="SAM" id="Phobius"/>
    </source>
</evidence>
<feature type="transmembrane region" description="Helical" evidence="8">
    <location>
        <begin position="12"/>
        <end position="34"/>
    </location>
</feature>